<feature type="chain" id="PRO_5025335312" description="Shavenoid isoform B-like N-terminal domain-containing protein" evidence="3">
    <location>
        <begin position="18"/>
        <end position="581"/>
    </location>
</feature>
<feature type="compositionally biased region" description="Basic and acidic residues" evidence="1">
    <location>
        <begin position="537"/>
        <end position="547"/>
    </location>
</feature>
<dbReference type="EMBL" id="WUAV01000001">
    <property type="protein sequence ID" value="KAF1769650.1"/>
    <property type="molecule type" value="Genomic_DNA"/>
</dbReference>
<feature type="compositionally biased region" description="Polar residues" evidence="1">
    <location>
        <begin position="568"/>
        <end position="581"/>
    </location>
</feature>
<feature type="signal peptide" evidence="3">
    <location>
        <begin position="1"/>
        <end position="17"/>
    </location>
</feature>
<evidence type="ECO:0000259" key="4">
    <source>
        <dbReference type="Pfam" id="PF23328"/>
    </source>
</evidence>
<keyword evidence="2" id="KW-1133">Transmembrane helix</keyword>
<feature type="compositionally biased region" description="Polar residues" evidence="1">
    <location>
        <begin position="415"/>
        <end position="432"/>
    </location>
</feature>
<dbReference type="Proteomes" id="UP000483820">
    <property type="component" value="Chromosome I"/>
</dbReference>
<comment type="caution">
    <text evidence="5">The sequence shown here is derived from an EMBL/GenBank/DDBJ whole genome shotgun (WGS) entry which is preliminary data.</text>
</comment>
<dbReference type="GO" id="GO:0005938">
    <property type="term" value="C:cell cortex"/>
    <property type="evidence" value="ECO:0007669"/>
    <property type="project" value="TreeGrafter"/>
</dbReference>
<dbReference type="GeneID" id="9802948"/>
<feature type="region of interest" description="Disordered" evidence="1">
    <location>
        <begin position="399"/>
        <end position="581"/>
    </location>
</feature>
<reference evidence="5 6" key="1">
    <citation type="submission" date="2019-12" db="EMBL/GenBank/DDBJ databases">
        <title>Chromosome-level assembly of the Caenorhabditis remanei genome.</title>
        <authorList>
            <person name="Teterina A.A."/>
            <person name="Willis J.H."/>
            <person name="Phillips P.C."/>
        </authorList>
    </citation>
    <scope>NUCLEOTIDE SEQUENCE [LARGE SCALE GENOMIC DNA]</scope>
    <source>
        <strain evidence="5 6">PX506</strain>
        <tissue evidence="5">Whole organism</tissue>
    </source>
</reference>
<organism evidence="5 6">
    <name type="scientific">Caenorhabditis remanei</name>
    <name type="common">Caenorhabditis vulgaris</name>
    <dbReference type="NCBI Taxonomy" id="31234"/>
    <lineage>
        <taxon>Eukaryota</taxon>
        <taxon>Metazoa</taxon>
        <taxon>Ecdysozoa</taxon>
        <taxon>Nematoda</taxon>
        <taxon>Chromadorea</taxon>
        <taxon>Rhabditida</taxon>
        <taxon>Rhabditina</taxon>
        <taxon>Rhabditomorpha</taxon>
        <taxon>Rhabditoidea</taxon>
        <taxon>Rhabditidae</taxon>
        <taxon>Peloderinae</taxon>
        <taxon>Caenorhabditis</taxon>
    </lineage>
</organism>
<dbReference type="KEGG" id="crq:GCK72_001467"/>
<gene>
    <name evidence="5" type="ORF">GCK72_001467</name>
</gene>
<keyword evidence="3" id="KW-0732">Signal</keyword>
<dbReference type="AlphaFoldDB" id="A0A6A5HN19"/>
<protein>
    <recommendedName>
        <fullName evidence="4">Shavenoid isoform B-like N-terminal domain-containing protein</fullName>
    </recommendedName>
</protein>
<evidence type="ECO:0000256" key="1">
    <source>
        <dbReference type="SAM" id="MobiDB-lite"/>
    </source>
</evidence>
<evidence type="ECO:0000256" key="3">
    <source>
        <dbReference type="SAM" id="SignalP"/>
    </source>
</evidence>
<feature type="domain" description="Shavenoid isoform B-like N-terminal" evidence="4">
    <location>
        <begin position="39"/>
        <end position="105"/>
    </location>
</feature>
<dbReference type="PANTHER" id="PTHR39387:SF1">
    <property type="entry name" value="SHAVENOID, ISOFORM B"/>
    <property type="match status" value="1"/>
</dbReference>
<name>A0A6A5HN19_CAERE</name>
<feature type="compositionally biased region" description="Polar residues" evidence="1">
    <location>
        <begin position="509"/>
        <end position="519"/>
    </location>
</feature>
<keyword evidence="2" id="KW-0812">Transmembrane</keyword>
<feature type="compositionally biased region" description="Acidic residues" evidence="1">
    <location>
        <begin position="448"/>
        <end position="457"/>
    </location>
</feature>
<evidence type="ECO:0000313" key="6">
    <source>
        <dbReference type="Proteomes" id="UP000483820"/>
    </source>
</evidence>
<dbReference type="PANTHER" id="PTHR39387">
    <property type="entry name" value="SHAVENOID, ISOFORM B"/>
    <property type="match status" value="1"/>
</dbReference>
<sequence length="581" mass="66132">MIIILLSLFLLPRDIGSLPIEPKTLFLDPSPRRFDRLITSVERKIGESDIIHPSVCPSSCEHLHQAMTYIQNHTDANFSIKECSCICPMSRPAYVSTAGSCIDRLNECPNTIRWKSINSAIPVVQLQPHTIILPESELDFRSAGIRISPRGADEWNCGIRKIMYENLNTKWRAIAKERGIFQLTSSNGKPIVYFGGTEFDASFLVGAVVMIKLDCRTFSSPTDSPFCISLRIAGTSGTSFPGTSSTFDHKQFEMEETGWRVESIYFLVIVALIVIVIIITFIVWNICWSMKKRKLISDFQMQFVQQYKNHNGSHHSSITEFEEIDDQEILQSHSQSLNRKRLIFSAEYFDPAQMTHPSPLAIQFLYDLRRVVDIAKERIRQRRFIPALPIILEDADNEKNYEDEEIEEKRRIQEPTTSEESLMNATTTPESSPRSEQKSVDSGRESKDDSEEDGDEVEERKEEIIPKAQTKVSDIVKSFEKSTKPTTVPPRPSYVPIMLNSSMRKKKQPLTTAPTTVTVEQPEPAFRSRIKAPTAFTERRSPRERKGYAVFPSDGTFNKSLPRRGKRNPSTNNSQPQTPTN</sequence>
<dbReference type="Pfam" id="PF23328">
    <property type="entry name" value="Sha_B_N"/>
    <property type="match status" value="1"/>
</dbReference>
<feature type="compositionally biased region" description="Basic and acidic residues" evidence="1">
    <location>
        <begin position="433"/>
        <end position="447"/>
    </location>
</feature>
<feature type="transmembrane region" description="Helical" evidence="2">
    <location>
        <begin position="264"/>
        <end position="287"/>
    </location>
</feature>
<keyword evidence="2" id="KW-0472">Membrane</keyword>
<dbReference type="CTD" id="9802948"/>
<proteinExistence type="predicted"/>
<evidence type="ECO:0000256" key="2">
    <source>
        <dbReference type="SAM" id="Phobius"/>
    </source>
</evidence>
<accession>A0A6A5HN19</accession>
<evidence type="ECO:0000313" key="5">
    <source>
        <dbReference type="EMBL" id="KAF1769650.1"/>
    </source>
</evidence>
<dbReference type="InterPro" id="IPR057507">
    <property type="entry name" value="Sha_B-like_N"/>
</dbReference>
<dbReference type="RefSeq" id="XP_053591625.1">
    <property type="nucleotide sequence ID" value="XM_053722980.1"/>
</dbReference>